<proteinExistence type="predicted"/>
<dbReference type="Pfam" id="PF13559">
    <property type="entry name" value="DUF4129"/>
    <property type="match status" value="1"/>
</dbReference>
<reference evidence="4" key="1">
    <citation type="journal article" date="2019" name="Int. J. Syst. Evol. Microbiol.">
        <title>The Global Catalogue of Microorganisms (GCM) 10K type strain sequencing project: providing services to taxonomists for standard genome sequencing and annotation.</title>
        <authorList>
            <consortium name="The Broad Institute Genomics Platform"/>
            <consortium name="The Broad Institute Genome Sequencing Center for Infectious Disease"/>
            <person name="Wu L."/>
            <person name="Ma J."/>
        </authorList>
    </citation>
    <scope>NUCLEOTIDE SEQUENCE [LARGE SCALE GENOMIC DNA]</scope>
    <source>
        <strain evidence="4">JCM 1490</strain>
    </source>
</reference>
<organism evidence="3 4">
    <name type="scientific">Georgenia alba</name>
    <dbReference type="NCBI Taxonomy" id="2233858"/>
    <lineage>
        <taxon>Bacteria</taxon>
        <taxon>Bacillati</taxon>
        <taxon>Actinomycetota</taxon>
        <taxon>Actinomycetes</taxon>
        <taxon>Micrococcales</taxon>
        <taxon>Bogoriellaceae</taxon>
        <taxon>Georgenia</taxon>
    </lineage>
</organism>
<name>A0ABW2QBF1_9MICO</name>
<protein>
    <submittedName>
        <fullName evidence="3">DUF4129 domain-containing protein</fullName>
    </submittedName>
</protein>
<comment type="caution">
    <text evidence="3">The sequence shown here is derived from an EMBL/GenBank/DDBJ whole genome shotgun (WGS) entry which is preliminary data.</text>
</comment>
<dbReference type="EMBL" id="JBHTCQ010000003">
    <property type="protein sequence ID" value="MFC7406379.1"/>
    <property type="molecule type" value="Genomic_DNA"/>
</dbReference>
<keyword evidence="1" id="KW-1133">Transmembrane helix</keyword>
<evidence type="ECO:0000256" key="1">
    <source>
        <dbReference type="SAM" id="Phobius"/>
    </source>
</evidence>
<dbReference type="Proteomes" id="UP001596455">
    <property type="component" value="Unassembled WGS sequence"/>
</dbReference>
<gene>
    <name evidence="3" type="ORF">ACFQQL_14775</name>
</gene>
<evidence type="ECO:0000259" key="2">
    <source>
        <dbReference type="Pfam" id="PF13559"/>
    </source>
</evidence>
<dbReference type="InterPro" id="IPR025403">
    <property type="entry name" value="TgpA-like_C"/>
</dbReference>
<evidence type="ECO:0000313" key="4">
    <source>
        <dbReference type="Proteomes" id="UP001596455"/>
    </source>
</evidence>
<dbReference type="RefSeq" id="WP_382395726.1">
    <property type="nucleotide sequence ID" value="NZ_JBHTCQ010000003.1"/>
</dbReference>
<accession>A0ABW2QBF1</accession>
<sequence>MPVPVVLAGVPVDPDAAEAQEWAEEELAKAVYDDQPGLLERIIMWILDVLDAIGSLGVTAPPSFVPVIVVAAFVLVVVVALLLGGRVRARRQATARTSHQLFEDTRDSAALRSAADEAARRGDWETAVLERFRAMVRLLDERAVLEDRSGLTAREAAGLAGSALPALADDLRWAGRLFDDVCYGHLAPGPAEDGRLRELAAAVGRARPARTPAGPPTEQWAGVR</sequence>
<evidence type="ECO:0000313" key="3">
    <source>
        <dbReference type="EMBL" id="MFC7406379.1"/>
    </source>
</evidence>
<feature type="transmembrane region" description="Helical" evidence="1">
    <location>
        <begin position="64"/>
        <end position="83"/>
    </location>
</feature>
<keyword evidence="1" id="KW-0812">Transmembrane</keyword>
<feature type="domain" description="Protein-glutamine gamma-glutamyltransferase-like C-terminal" evidence="2">
    <location>
        <begin position="131"/>
        <end position="199"/>
    </location>
</feature>
<keyword evidence="4" id="KW-1185">Reference proteome</keyword>
<keyword evidence="1" id="KW-0472">Membrane</keyword>